<organism evidence="1">
    <name type="scientific">Rhizophora mucronata</name>
    <name type="common">Asiatic mangrove</name>
    <dbReference type="NCBI Taxonomy" id="61149"/>
    <lineage>
        <taxon>Eukaryota</taxon>
        <taxon>Viridiplantae</taxon>
        <taxon>Streptophyta</taxon>
        <taxon>Embryophyta</taxon>
        <taxon>Tracheophyta</taxon>
        <taxon>Spermatophyta</taxon>
        <taxon>Magnoliopsida</taxon>
        <taxon>eudicotyledons</taxon>
        <taxon>Gunneridae</taxon>
        <taxon>Pentapetalae</taxon>
        <taxon>rosids</taxon>
        <taxon>fabids</taxon>
        <taxon>Malpighiales</taxon>
        <taxon>Rhizophoraceae</taxon>
        <taxon>Rhizophora</taxon>
    </lineage>
</organism>
<dbReference type="AlphaFoldDB" id="A0A2P2P9D6"/>
<reference evidence="1" key="1">
    <citation type="submission" date="2018-02" db="EMBL/GenBank/DDBJ databases">
        <title>Rhizophora mucronata_Transcriptome.</title>
        <authorList>
            <person name="Meera S.P."/>
            <person name="Sreeshan A."/>
            <person name="Augustine A."/>
        </authorList>
    </citation>
    <scope>NUCLEOTIDE SEQUENCE</scope>
    <source>
        <tissue evidence="1">Leaf</tissue>
    </source>
</reference>
<proteinExistence type="predicted"/>
<dbReference type="EMBL" id="GGEC01070759">
    <property type="protein sequence ID" value="MBX51243.1"/>
    <property type="molecule type" value="Transcribed_RNA"/>
</dbReference>
<accession>A0A2P2P9D6</accession>
<protein>
    <submittedName>
        <fullName evidence="1">Uncharacterized protein</fullName>
    </submittedName>
</protein>
<evidence type="ECO:0000313" key="1">
    <source>
        <dbReference type="EMBL" id="MBX51243.1"/>
    </source>
</evidence>
<sequence length="32" mass="3791">MNVNTCQESIWMSEFSFCDSKLLKEILIQCFC</sequence>
<name>A0A2P2P9D6_RHIMU</name>